<dbReference type="PANTHER" id="PTHR10137:SF4">
    <property type="entry name" value="V-TYPE PROTON ATPASE SUBUNIT C 2"/>
    <property type="match status" value="1"/>
</dbReference>
<dbReference type="GO" id="GO:0000221">
    <property type="term" value="C:vacuolar proton-transporting V-type ATPase, V1 domain"/>
    <property type="evidence" value="ECO:0007669"/>
    <property type="project" value="TreeGrafter"/>
</dbReference>
<dbReference type="AlphaFoldDB" id="A0A091DL98"/>
<dbReference type="STRING" id="885580.ENSFDAP00000013621"/>
<dbReference type="Gene3D" id="1.20.1460.10">
    <property type="entry name" value="subunit c (vma5p) of the yeast v-atpase, domain 2"/>
    <property type="match status" value="1"/>
</dbReference>
<dbReference type="FunFam" id="3.30.70.100:FF:000002">
    <property type="entry name" value="V-type proton ATPase subunit C"/>
    <property type="match status" value="1"/>
</dbReference>
<dbReference type="SUPFAM" id="SSF118203">
    <property type="entry name" value="Vacuolar ATP synthase subunit C"/>
    <property type="match status" value="1"/>
</dbReference>
<accession>A0A091DL98</accession>
<reference evidence="8 9" key="1">
    <citation type="submission" date="2013-11" db="EMBL/GenBank/DDBJ databases">
        <title>The Damaraland mole rat (Fukomys damarensis) genome and evolution of African mole rats.</title>
        <authorList>
            <person name="Gladyshev V.N."/>
            <person name="Fang X."/>
        </authorList>
    </citation>
    <scope>NUCLEOTIDE SEQUENCE [LARGE SCALE GENOMIC DNA]</scope>
    <source>
        <tissue evidence="8">Liver</tissue>
    </source>
</reference>
<evidence type="ECO:0000256" key="4">
    <source>
        <dbReference type="ARBA" id="ARBA00023065"/>
    </source>
</evidence>
<comment type="function">
    <text evidence="5 7">Subunit of the V1 complex of vacuolar(H+)-ATPase (V-ATPase), a multisubunit enzyme composed of a peripheral complex (V1) that hydrolyzes ATP and a membrane integral complex (V0) that translocates protons. V-ATPase is responsible for acidifying and maintaining the pH of intracellular compartments and in some cell types, is targeted to the plasma membrane, where it is responsible for acidifying the extracellular environment. Subunit C is necessary for the assembly of the catalytic sector of the enzyme and is likely to have a specific function in its catalytic activity.</text>
</comment>
<evidence type="ECO:0000256" key="5">
    <source>
        <dbReference type="ARBA" id="ARBA00046006"/>
    </source>
</evidence>
<sequence length="381" mass="43379">MSEFWLISAPGDKENLQALERMNMVTSKSNLSHNTKFAIPDFKVGTLDSLVGLSDELGKLDTFAESLIKRMAQSVADVMEDSEGKVQENLLANGGGLTSFVTHFEWDMAKYPAKQPLVSVVDAVAKQLVQIDTDVKSRTAAYSALKTALENLERRSTGNLFTRTLSDIVSKEDFVLDSEYLVTLLVIVPKASYSQWQRTYESLSDMVVPRSTKLIAEDPEGGLFTVTLFRRVMDDFKTKAKENKFMVREFYYDEKEIKREREEMTRLLSDKKQQYGPLLRWLKVNFSEAFIAWIHIKALRVFVESVLRYGLPVNFQAVLLQPHKKSATKRLREVLNSVFRHLDEVAAASILDAAVEIPGLQLGSQDYFPYVYFRIDLSLLD</sequence>
<comment type="similarity">
    <text evidence="1 7">Belongs to the V-ATPase C subunit family.</text>
</comment>
<organism evidence="8 9">
    <name type="scientific">Fukomys damarensis</name>
    <name type="common">Damaraland mole rat</name>
    <name type="synonym">Cryptomys damarensis</name>
    <dbReference type="NCBI Taxonomy" id="885580"/>
    <lineage>
        <taxon>Eukaryota</taxon>
        <taxon>Metazoa</taxon>
        <taxon>Chordata</taxon>
        <taxon>Craniata</taxon>
        <taxon>Vertebrata</taxon>
        <taxon>Euteleostomi</taxon>
        <taxon>Mammalia</taxon>
        <taxon>Eutheria</taxon>
        <taxon>Euarchontoglires</taxon>
        <taxon>Glires</taxon>
        <taxon>Rodentia</taxon>
        <taxon>Hystricomorpha</taxon>
        <taxon>Bathyergidae</taxon>
        <taxon>Fukomys</taxon>
    </lineage>
</organism>
<dbReference type="eggNOG" id="KOG2909">
    <property type="taxonomic scope" value="Eukaryota"/>
</dbReference>
<evidence type="ECO:0000256" key="2">
    <source>
        <dbReference type="ARBA" id="ARBA00022448"/>
    </source>
</evidence>
<dbReference type="InterPro" id="IPR004907">
    <property type="entry name" value="ATPase_V1-cplx_csu"/>
</dbReference>
<proteinExistence type="inferred from homology"/>
<keyword evidence="4 7" id="KW-0406">Ion transport</keyword>
<dbReference type="Pfam" id="PF03223">
    <property type="entry name" value="V-ATPase_C"/>
    <property type="match status" value="1"/>
</dbReference>
<evidence type="ECO:0000256" key="1">
    <source>
        <dbReference type="ARBA" id="ARBA00006138"/>
    </source>
</evidence>
<dbReference type="Gene3D" id="3.30.70.100">
    <property type="match status" value="1"/>
</dbReference>
<evidence type="ECO:0000313" key="8">
    <source>
        <dbReference type="EMBL" id="KFO31203.1"/>
    </source>
</evidence>
<dbReference type="GO" id="GO:0005765">
    <property type="term" value="C:lysosomal membrane"/>
    <property type="evidence" value="ECO:0007669"/>
    <property type="project" value="TreeGrafter"/>
</dbReference>
<dbReference type="InterPro" id="IPR036132">
    <property type="entry name" value="Vac_ATP_synth_c_sf"/>
</dbReference>
<dbReference type="OrthoDB" id="6605928at2759"/>
<evidence type="ECO:0000256" key="3">
    <source>
        <dbReference type="ARBA" id="ARBA00022781"/>
    </source>
</evidence>
<keyword evidence="9" id="KW-1185">Reference proteome</keyword>
<dbReference type="FunFam" id="1.20.1460.10:FF:000004">
    <property type="entry name" value="V-type proton ATPase subunit C"/>
    <property type="match status" value="1"/>
</dbReference>
<evidence type="ECO:0000256" key="6">
    <source>
        <dbReference type="ARBA" id="ARBA00046696"/>
    </source>
</evidence>
<name>A0A091DL98_FUKDA</name>
<dbReference type="CDD" id="cd14785">
    <property type="entry name" value="V-ATPase_C"/>
    <property type="match status" value="1"/>
</dbReference>
<dbReference type="Proteomes" id="UP000028990">
    <property type="component" value="Unassembled WGS sequence"/>
</dbReference>
<dbReference type="FunFam" id="3.30.70.1180:FF:000006">
    <property type="entry name" value="V-type proton ATPase subunit C"/>
    <property type="match status" value="1"/>
</dbReference>
<dbReference type="EMBL" id="KN122310">
    <property type="protein sequence ID" value="KFO31203.1"/>
    <property type="molecule type" value="Genomic_DNA"/>
</dbReference>
<comment type="subunit">
    <text evidence="6">V-ATPase is a heteromultimeric enzyme made up of two complexes: the ATP-hydrolytic V1 complex and the proton translocation V0 complex. The V1 complex consists of three catalytic AB heterodimers that form a heterohexamer, three peripheral stalks each consisting of EG heterodimers, one central rotor including subunits D and F, and the regulatory subunits C and H. The proton translocation complex V0 consists of the proton transport subunit a, a ring of proteolipid subunits c9c'', rotary subunit d, subunits e and f, and the accessory subunits ATP6AP1/Ac45 and ATP6AP2/PRR.</text>
</comment>
<dbReference type="GO" id="GO:0046961">
    <property type="term" value="F:proton-transporting ATPase activity, rotational mechanism"/>
    <property type="evidence" value="ECO:0007669"/>
    <property type="project" value="InterPro"/>
</dbReference>
<evidence type="ECO:0000256" key="7">
    <source>
        <dbReference type="RuleBase" id="RU364010"/>
    </source>
</evidence>
<protein>
    <recommendedName>
        <fullName evidence="7">V-type proton ATPase subunit C</fullName>
    </recommendedName>
</protein>
<dbReference type="PANTHER" id="PTHR10137">
    <property type="entry name" value="V-TYPE PROTON ATPASE SUBUNIT C"/>
    <property type="match status" value="1"/>
</dbReference>
<gene>
    <name evidence="8" type="ORF">H920_07394</name>
</gene>
<comment type="subunit">
    <text evidence="7">V-ATPase is a heteromultimeric enzyme made up of two complexes: the ATP-hydrolytic V1 complex and the proton translocation V0 complex. The V1 complex consists of three catalytic AB heterodimers that form a heterohexamer, three peripheral stalks each consisting of EG heterodimers, one central rotor including subunits D and F, and the regulatory subunits C and H. The proton translocation complex V0 consists of the proton transport subunit a, a ring of proteolipid subunits c9c'', rotary subunit d, subunits e and f, and two accessory subunits.</text>
</comment>
<keyword evidence="2 7" id="KW-0813">Transport</keyword>
<evidence type="ECO:0000313" key="9">
    <source>
        <dbReference type="Proteomes" id="UP000028990"/>
    </source>
</evidence>
<dbReference type="Gene3D" id="3.30.70.1180">
    <property type="entry name" value="Vacuolar atp synthase subunit c, domain 1"/>
    <property type="match status" value="1"/>
</dbReference>
<keyword evidence="3 7" id="KW-0375">Hydrogen ion transport</keyword>